<gene>
    <name evidence="1" type="ORF">GHO30_00340</name>
</gene>
<keyword evidence="2" id="KW-1185">Reference proteome</keyword>
<evidence type="ECO:0000313" key="1">
    <source>
        <dbReference type="EMBL" id="MQU29856.1"/>
    </source>
</evidence>
<reference evidence="1 2" key="1">
    <citation type="submission" date="2019-10" db="EMBL/GenBank/DDBJ databases">
        <title>Evaluation of single-gene subtyping targets for Pseudomonas.</title>
        <authorList>
            <person name="Reichler S.J."/>
            <person name="Orsi R.H."/>
            <person name="Wiedmann M."/>
            <person name="Martin N.H."/>
            <person name="Murphy S.I."/>
        </authorList>
    </citation>
    <scope>NUCLEOTIDE SEQUENCE [LARGE SCALE GENOMIC DNA]</scope>
    <source>
        <strain evidence="1 2">FSL R10-2107</strain>
    </source>
</reference>
<proteinExistence type="predicted"/>
<comment type="caution">
    <text evidence="1">The sequence shown here is derived from an EMBL/GenBank/DDBJ whole genome shotgun (WGS) entry which is preliminary data.</text>
</comment>
<accession>A0A7X2CGC6</accession>
<protein>
    <recommendedName>
        <fullName evidence="3">P22 coat-protein 5 family protein</fullName>
    </recommendedName>
</protein>
<evidence type="ECO:0008006" key="3">
    <source>
        <dbReference type="Google" id="ProtNLM"/>
    </source>
</evidence>
<organism evidence="1 2">
    <name type="scientific">Pseudomonas helleri</name>
    <dbReference type="NCBI Taxonomy" id="1608996"/>
    <lineage>
        <taxon>Bacteria</taxon>
        <taxon>Pseudomonadati</taxon>
        <taxon>Pseudomonadota</taxon>
        <taxon>Gammaproteobacteria</taxon>
        <taxon>Pseudomonadales</taxon>
        <taxon>Pseudomonadaceae</taxon>
        <taxon>Pseudomonas</taxon>
    </lineage>
</organism>
<dbReference type="Proteomes" id="UP000470186">
    <property type="component" value="Unassembled WGS sequence"/>
</dbReference>
<sequence length="389" mass="41598">MQMTQSNALVVLPAYGNDFEALINETILPVAMSRLRGQLTMPKLITVNKADESKKVGELIRVNKPVEFDKADEHGTGGSVATDLNVSEVELRLDRHVYKEFKMSDREFTGMQPGVIPDSLAAAVDVLARTVNEAIFDMYTEVPYFSGLLTSTNPRDKRDLIQNRKGLHNRMVLGDKNLVLTSDTEADLLGIFTSYSEQPAEKEGIIGRRFGFDTYSDVQAPFHFAGTASSSQAIKLSVAGNVGSSVLVITGAGASATFVKGDILTLAGTDQVFAVAANIAADADGAAAVTVTPSISAAIPSGTAVTVVGDHPVDLSFSKTAFLIAFRQLEAPVNTNGTTIGSLTDPDTGITLRLLSWYKPETESTHWKLETLFGTKAVAPERASRMGGH</sequence>
<name>A0A7X2CGC6_9PSED</name>
<evidence type="ECO:0000313" key="2">
    <source>
        <dbReference type="Proteomes" id="UP000470186"/>
    </source>
</evidence>
<dbReference type="AlphaFoldDB" id="A0A7X2CGC6"/>
<dbReference type="EMBL" id="WIVX01000001">
    <property type="protein sequence ID" value="MQU29856.1"/>
    <property type="molecule type" value="Genomic_DNA"/>
</dbReference>